<sequence length="289" mass="33284">MIKSEIQILNGLAHENLIKIFEYYDEPDKIYLVIEYVEDGEFFDLFKSRLLSEEEIRYIFVQLFSAIKYLHDRKIVHRDLKPENILMPSKKGLRIKVSDFGLSKLLNIDYSTMQTKCGTVAYAAPEVLETSKKRSYNKAVDMWSAGVILYACLCGHHPFVGDRLSDIIEKIQAGKYSMDSQRWDRVSSQAKELVRSLLTKETHMRMTVEQALDHPFIKYGGYIPSSLYNKPQEFKQSDEKSNEDLFFSCVSQFSTCDNRSFITASETIRSYLSTENEVSSLSEGSLGSF</sequence>
<dbReference type="GO" id="GO:0004672">
    <property type="term" value="F:protein kinase activity"/>
    <property type="evidence" value="ECO:0007669"/>
    <property type="project" value="InterPro"/>
</dbReference>
<name>A0A397SZN2_9GLOM</name>
<dbReference type="Proteomes" id="UP000265703">
    <property type="component" value="Unassembled WGS sequence"/>
</dbReference>
<keyword evidence="5" id="KW-1185">Reference proteome</keyword>
<dbReference type="PANTHER" id="PTHR24347">
    <property type="entry name" value="SERINE/THREONINE-PROTEIN KINASE"/>
    <property type="match status" value="1"/>
</dbReference>
<feature type="domain" description="Protein kinase" evidence="3">
    <location>
        <begin position="1"/>
        <end position="217"/>
    </location>
</feature>
<gene>
    <name evidence="4" type="ORF">C1645_767531</name>
</gene>
<keyword evidence="4" id="KW-0808">Transferase</keyword>
<dbReference type="EMBL" id="QKYT01000153">
    <property type="protein sequence ID" value="RIA91393.1"/>
    <property type="molecule type" value="Genomic_DNA"/>
</dbReference>
<evidence type="ECO:0000256" key="2">
    <source>
        <dbReference type="ARBA" id="ARBA00022840"/>
    </source>
</evidence>
<protein>
    <submittedName>
        <fullName evidence="4">Kinase-like domain-containing protein</fullName>
    </submittedName>
</protein>
<evidence type="ECO:0000313" key="5">
    <source>
        <dbReference type="Proteomes" id="UP000265703"/>
    </source>
</evidence>
<dbReference type="FunFam" id="1.10.510.10:FF:000571">
    <property type="entry name" value="Maternal embryonic leucine zipper kinase"/>
    <property type="match status" value="1"/>
</dbReference>
<accession>A0A397SZN2</accession>
<reference evidence="4 5" key="1">
    <citation type="submission" date="2018-06" db="EMBL/GenBank/DDBJ databases">
        <title>Comparative genomics reveals the genomic features of Rhizophagus irregularis, R. cerebriforme, R. diaphanum and Gigaspora rosea, and their symbiotic lifestyle signature.</title>
        <authorList>
            <person name="Morin E."/>
            <person name="San Clemente H."/>
            <person name="Chen E.C.H."/>
            <person name="De La Providencia I."/>
            <person name="Hainaut M."/>
            <person name="Kuo A."/>
            <person name="Kohler A."/>
            <person name="Murat C."/>
            <person name="Tang N."/>
            <person name="Roy S."/>
            <person name="Loubradou J."/>
            <person name="Henrissat B."/>
            <person name="Grigoriev I.V."/>
            <person name="Corradi N."/>
            <person name="Roux C."/>
            <person name="Martin F.M."/>
        </authorList>
    </citation>
    <scope>NUCLEOTIDE SEQUENCE [LARGE SCALE GENOMIC DNA]</scope>
    <source>
        <strain evidence="4 5">DAOM 227022</strain>
    </source>
</reference>
<evidence type="ECO:0000259" key="3">
    <source>
        <dbReference type="PROSITE" id="PS50011"/>
    </source>
</evidence>
<keyword evidence="4" id="KW-0418">Kinase</keyword>
<dbReference type="PROSITE" id="PS00108">
    <property type="entry name" value="PROTEIN_KINASE_ST"/>
    <property type="match status" value="1"/>
</dbReference>
<dbReference type="GO" id="GO:0005524">
    <property type="term" value="F:ATP binding"/>
    <property type="evidence" value="ECO:0007669"/>
    <property type="project" value="UniProtKB-KW"/>
</dbReference>
<dbReference type="OrthoDB" id="407410at2759"/>
<proteinExistence type="predicted"/>
<dbReference type="SMART" id="SM00220">
    <property type="entry name" value="S_TKc"/>
    <property type="match status" value="1"/>
</dbReference>
<dbReference type="STRING" id="658196.A0A397SZN2"/>
<dbReference type="CDD" id="cd05117">
    <property type="entry name" value="STKc_CAMK"/>
    <property type="match status" value="1"/>
</dbReference>
<dbReference type="AlphaFoldDB" id="A0A397SZN2"/>
<keyword evidence="2" id="KW-0067">ATP-binding</keyword>
<dbReference type="InterPro" id="IPR011009">
    <property type="entry name" value="Kinase-like_dom_sf"/>
</dbReference>
<evidence type="ECO:0000313" key="4">
    <source>
        <dbReference type="EMBL" id="RIA91393.1"/>
    </source>
</evidence>
<keyword evidence="1" id="KW-0547">Nucleotide-binding</keyword>
<dbReference type="Pfam" id="PF00069">
    <property type="entry name" value="Pkinase"/>
    <property type="match status" value="1"/>
</dbReference>
<dbReference type="PROSITE" id="PS50011">
    <property type="entry name" value="PROTEIN_KINASE_DOM"/>
    <property type="match status" value="1"/>
</dbReference>
<comment type="caution">
    <text evidence="4">The sequence shown here is derived from an EMBL/GenBank/DDBJ whole genome shotgun (WGS) entry which is preliminary data.</text>
</comment>
<dbReference type="InterPro" id="IPR008271">
    <property type="entry name" value="Ser/Thr_kinase_AS"/>
</dbReference>
<dbReference type="InterPro" id="IPR000719">
    <property type="entry name" value="Prot_kinase_dom"/>
</dbReference>
<organism evidence="4 5">
    <name type="scientific">Glomus cerebriforme</name>
    <dbReference type="NCBI Taxonomy" id="658196"/>
    <lineage>
        <taxon>Eukaryota</taxon>
        <taxon>Fungi</taxon>
        <taxon>Fungi incertae sedis</taxon>
        <taxon>Mucoromycota</taxon>
        <taxon>Glomeromycotina</taxon>
        <taxon>Glomeromycetes</taxon>
        <taxon>Glomerales</taxon>
        <taxon>Glomeraceae</taxon>
        <taxon>Glomus</taxon>
    </lineage>
</organism>
<evidence type="ECO:0000256" key="1">
    <source>
        <dbReference type="ARBA" id="ARBA00022741"/>
    </source>
</evidence>
<dbReference type="Gene3D" id="1.10.510.10">
    <property type="entry name" value="Transferase(Phosphotransferase) domain 1"/>
    <property type="match status" value="1"/>
</dbReference>
<dbReference type="SUPFAM" id="SSF56112">
    <property type="entry name" value="Protein kinase-like (PK-like)"/>
    <property type="match status" value="1"/>
</dbReference>